<dbReference type="AlphaFoldDB" id="A0A1A5YS02"/>
<dbReference type="EMBL" id="LYPA01000027">
    <property type="protein sequence ID" value="OBR68334.1"/>
    <property type="molecule type" value="Genomic_DNA"/>
</dbReference>
<feature type="chain" id="PRO_5008340541" description="NEAT domain-containing protein" evidence="3">
    <location>
        <begin position="30"/>
        <end position="139"/>
    </location>
</feature>
<evidence type="ECO:0000256" key="1">
    <source>
        <dbReference type="ARBA" id="ARBA00004196"/>
    </source>
</evidence>
<evidence type="ECO:0000256" key="2">
    <source>
        <dbReference type="ARBA" id="ARBA00022729"/>
    </source>
</evidence>
<gene>
    <name evidence="5" type="ORF">A7K91_14835</name>
</gene>
<dbReference type="Pfam" id="PF05031">
    <property type="entry name" value="NEAT"/>
    <property type="match status" value="1"/>
</dbReference>
<name>A0A1A5YS02_9BACL</name>
<reference evidence="5 6" key="1">
    <citation type="submission" date="2016-05" db="EMBL/GenBank/DDBJ databases">
        <title>Paenibacillus oryzae. sp. nov., isolated from the rice root.</title>
        <authorList>
            <person name="Zhang J."/>
            <person name="Zhang X."/>
        </authorList>
    </citation>
    <scope>NUCLEOTIDE SEQUENCE [LARGE SCALE GENOMIC DNA]</scope>
    <source>
        <strain evidence="5 6">1DrF-4</strain>
    </source>
</reference>
<dbReference type="InterPro" id="IPR037250">
    <property type="entry name" value="NEAT_dom_sf"/>
</dbReference>
<dbReference type="OrthoDB" id="2679461at2"/>
<dbReference type="Proteomes" id="UP000092024">
    <property type="component" value="Unassembled WGS sequence"/>
</dbReference>
<evidence type="ECO:0000313" key="5">
    <source>
        <dbReference type="EMBL" id="OBR68334.1"/>
    </source>
</evidence>
<keyword evidence="2 3" id="KW-0732">Signal</keyword>
<organism evidence="5 6">
    <name type="scientific">Paenibacillus oryzae</name>
    <dbReference type="NCBI Taxonomy" id="1844972"/>
    <lineage>
        <taxon>Bacteria</taxon>
        <taxon>Bacillati</taxon>
        <taxon>Bacillota</taxon>
        <taxon>Bacilli</taxon>
        <taxon>Bacillales</taxon>
        <taxon>Paenibacillaceae</taxon>
        <taxon>Paenibacillus</taxon>
    </lineage>
</organism>
<sequence length="139" mass="14914">MNVSIKKTLPVLILTLVLSLVMMAGSAFAATSKDYRIVRADNPEVNSRANDYAVTPASVADDGTTVTLGFNTSFLFNINSLSISNDGGSTYTTYSGSTSGGVINFTFPVDDFSVNTKAKIAVSVFGLYNETYDIQIKWL</sequence>
<evidence type="ECO:0000259" key="4">
    <source>
        <dbReference type="Pfam" id="PF05031"/>
    </source>
</evidence>
<dbReference type="RefSeq" id="WP_068679448.1">
    <property type="nucleotide sequence ID" value="NZ_LYPA01000027.1"/>
</dbReference>
<proteinExistence type="predicted"/>
<feature type="signal peptide" evidence="3">
    <location>
        <begin position="1"/>
        <end position="29"/>
    </location>
</feature>
<accession>A0A1A5YS02</accession>
<dbReference type="Gene3D" id="2.60.40.1850">
    <property type="match status" value="1"/>
</dbReference>
<protein>
    <recommendedName>
        <fullName evidence="4">NEAT domain-containing protein</fullName>
    </recommendedName>
</protein>
<feature type="domain" description="NEAT" evidence="4">
    <location>
        <begin position="38"/>
        <end position="137"/>
    </location>
</feature>
<dbReference type="SUPFAM" id="SSF158911">
    <property type="entry name" value="NEAT domain-like"/>
    <property type="match status" value="1"/>
</dbReference>
<dbReference type="GO" id="GO:0030313">
    <property type="term" value="C:cell envelope"/>
    <property type="evidence" value="ECO:0007669"/>
    <property type="project" value="UniProtKB-SubCell"/>
</dbReference>
<comment type="subcellular location">
    <subcellularLocation>
        <location evidence="1">Cell envelope</location>
    </subcellularLocation>
</comment>
<keyword evidence="6" id="KW-1185">Reference proteome</keyword>
<evidence type="ECO:0000256" key="3">
    <source>
        <dbReference type="SAM" id="SignalP"/>
    </source>
</evidence>
<comment type="caution">
    <text evidence="5">The sequence shown here is derived from an EMBL/GenBank/DDBJ whole genome shotgun (WGS) entry which is preliminary data.</text>
</comment>
<dbReference type="InterPro" id="IPR006635">
    <property type="entry name" value="NEAT_dom"/>
</dbReference>
<evidence type="ECO:0000313" key="6">
    <source>
        <dbReference type="Proteomes" id="UP000092024"/>
    </source>
</evidence>